<dbReference type="SUPFAM" id="SSF48403">
    <property type="entry name" value="Ankyrin repeat"/>
    <property type="match status" value="1"/>
</dbReference>
<dbReference type="AlphaFoldDB" id="A0A7G9GIP1"/>
<keyword evidence="2" id="KW-1185">Reference proteome</keyword>
<reference evidence="1 2" key="1">
    <citation type="submission" date="2020-08" db="EMBL/GenBank/DDBJ databases">
        <authorList>
            <person name="Liu C."/>
            <person name="Sun Q."/>
        </authorList>
    </citation>
    <scope>NUCLEOTIDE SEQUENCE [LARGE SCALE GENOMIC DNA]</scope>
    <source>
        <strain evidence="1 2">NSJ-61</strain>
    </source>
</reference>
<proteinExistence type="predicted"/>
<dbReference type="KEGG" id="ehn:H9Q80_10240"/>
<dbReference type="Proteomes" id="UP000515856">
    <property type="component" value="Chromosome"/>
</dbReference>
<dbReference type="EMBL" id="CP060636">
    <property type="protein sequence ID" value="QNM10673.1"/>
    <property type="molecule type" value="Genomic_DNA"/>
</dbReference>
<dbReference type="RefSeq" id="WP_117454707.1">
    <property type="nucleotide sequence ID" value="NZ_CP060636.1"/>
</dbReference>
<name>A0A7G9GIP1_9FIRM</name>
<dbReference type="InterPro" id="IPR002110">
    <property type="entry name" value="Ankyrin_rpt"/>
</dbReference>
<dbReference type="Gene3D" id="1.25.40.20">
    <property type="entry name" value="Ankyrin repeat-containing domain"/>
    <property type="match status" value="1"/>
</dbReference>
<dbReference type="SMART" id="SM00248">
    <property type="entry name" value="ANK"/>
    <property type="match status" value="2"/>
</dbReference>
<gene>
    <name evidence="1" type="ORF">H9Q80_10240</name>
</gene>
<dbReference type="InterPro" id="IPR036770">
    <property type="entry name" value="Ankyrin_rpt-contain_sf"/>
</dbReference>
<sequence length="327" mass="38158">MRLFTMLKNQKKETISKNHWEDDFVLALPENIKEYILIILAFDSTIPVLFEINYKTFHLSKALSNDLCESFMPYFSSLKRSGLHIYKYHTQILVDSKYIEMDKLPLHYHQTCKLIISKEYNLMYYDKEIEKKKRDILKQSLVYACYLNDTSKILKLLDKASNKQLNMKYECHGTPLGLCAENDNLIAFKAICEKGADLNKKSLISTPLEIAFDTSPDIVHHIYEHHYHQFVSEVKRKGFPIARRNKDISIFNYIKNLGCDMVCENSEYPPLHLFVECDNTIGIQYLADEGINLNLKNKKNQTALDRAKQLDRKKSVALLEKLLNTSK</sequence>
<protein>
    <submittedName>
        <fullName evidence="1">Ankyrin repeat domain-containing protein</fullName>
    </submittedName>
</protein>
<evidence type="ECO:0000313" key="1">
    <source>
        <dbReference type="EMBL" id="QNM10673.1"/>
    </source>
</evidence>
<evidence type="ECO:0000313" key="2">
    <source>
        <dbReference type="Proteomes" id="UP000515856"/>
    </source>
</evidence>
<accession>A0A7G9GIP1</accession>
<organism evidence="1 2">
    <name type="scientific">[Eubacterium] hominis</name>
    <dbReference type="NCBI Taxonomy" id="2764325"/>
    <lineage>
        <taxon>Bacteria</taxon>
        <taxon>Bacillati</taxon>
        <taxon>Bacillota</taxon>
        <taxon>Erysipelotrichia</taxon>
        <taxon>Erysipelotrichales</taxon>
        <taxon>Erysipelotrichaceae</taxon>
        <taxon>Amedibacillus</taxon>
    </lineage>
</organism>